<dbReference type="CDD" id="cd07770">
    <property type="entry name" value="ASKHA_NBD_FGGY_GntK"/>
    <property type="match status" value="1"/>
</dbReference>
<evidence type="ECO:0000313" key="8">
    <source>
        <dbReference type="Proteomes" id="UP000823989"/>
    </source>
</evidence>
<keyword evidence="3 4" id="KW-0418">Kinase</keyword>
<proteinExistence type="inferred from homology"/>
<evidence type="ECO:0000313" key="7">
    <source>
        <dbReference type="EMBL" id="HIW13134.1"/>
    </source>
</evidence>
<dbReference type="PANTHER" id="PTHR43095:SF2">
    <property type="entry name" value="GLUCONOKINASE"/>
    <property type="match status" value="1"/>
</dbReference>
<dbReference type="SUPFAM" id="SSF53067">
    <property type="entry name" value="Actin-like ATPase domain"/>
    <property type="match status" value="2"/>
</dbReference>
<dbReference type="InterPro" id="IPR018483">
    <property type="entry name" value="Carb_kinase_FGGY_CS"/>
</dbReference>
<evidence type="ECO:0000256" key="3">
    <source>
        <dbReference type="ARBA" id="ARBA00022777"/>
    </source>
</evidence>
<dbReference type="InterPro" id="IPR050406">
    <property type="entry name" value="FGGY_Carb_Kinase"/>
</dbReference>
<dbReference type="InterPro" id="IPR018485">
    <property type="entry name" value="FGGY_C"/>
</dbReference>
<dbReference type="GO" id="GO:0019521">
    <property type="term" value="P:D-gluconate metabolic process"/>
    <property type="evidence" value="ECO:0007669"/>
    <property type="project" value="InterPro"/>
</dbReference>
<feature type="domain" description="Carbohydrate kinase FGGY C-terminal" evidence="6">
    <location>
        <begin position="255"/>
        <end position="450"/>
    </location>
</feature>
<name>A0A9D1QII3_9STAP</name>
<dbReference type="InterPro" id="IPR018484">
    <property type="entry name" value="FGGY_N"/>
</dbReference>
<comment type="caution">
    <text evidence="7">The sequence shown here is derived from an EMBL/GenBank/DDBJ whole genome shotgun (WGS) entry which is preliminary data.</text>
</comment>
<dbReference type="EC" id="2.7.1.12" evidence="7"/>
<dbReference type="AlphaFoldDB" id="A0A9D1QII3"/>
<feature type="domain" description="Carbohydrate kinase FGGY N-terminal" evidence="5">
    <location>
        <begin position="5"/>
        <end position="245"/>
    </location>
</feature>
<reference evidence="7" key="2">
    <citation type="submission" date="2021-04" db="EMBL/GenBank/DDBJ databases">
        <authorList>
            <person name="Gilroy R."/>
        </authorList>
    </citation>
    <scope>NUCLEOTIDE SEQUENCE</scope>
    <source>
        <strain evidence="7">ChiHjej13B12-752</strain>
    </source>
</reference>
<dbReference type="PANTHER" id="PTHR43095">
    <property type="entry name" value="SUGAR KINASE"/>
    <property type="match status" value="1"/>
</dbReference>
<dbReference type="InterPro" id="IPR043129">
    <property type="entry name" value="ATPase_NBD"/>
</dbReference>
<dbReference type="Gene3D" id="3.30.420.40">
    <property type="match status" value="2"/>
</dbReference>
<comment type="similarity">
    <text evidence="1 4">Belongs to the FGGY kinase family.</text>
</comment>
<dbReference type="InterPro" id="IPR000577">
    <property type="entry name" value="Carb_kinase_FGGY"/>
</dbReference>
<gene>
    <name evidence="7" type="primary">gntK</name>
    <name evidence="7" type="ORF">H9891_08305</name>
</gene>
<evidence type="ECO:0000256" key="2">
    <source>
        <dbReference type="ARBA" id="ARBA00022679"/>
    </source>
</evidence>
<evidence type="ECO:0000256" key="1">
    <source>
        <dbReference type="ARBA" id="ARBA00009156"/>
    </source>
</evidence>
<sequence>MKRHMIGLDIGTTAVKAVLFDTGGTYIDKETGEYPLHTPDAKTAEQDPDEILERTFETLRLLVTRNGCGGSIEFISFSSAMHSMILLDRKGERLTECITWADSRADKYADRLNEDDGIEIYHRTGTPIHPMSPLVKLLHFKNEEPELYMQIGKIMGIKEYVFARISGRYAVDRSIASSMGMMNLETSEWDREVLAMLELSPDQLPALVDTTDIFNMDGDAAGDIGISRETKLHIGASDGVLANLGVNAIREGDIAITIGTSGAIRTVIDTPRTDEKMRTFCYHLTPDAFVIGGPVNSGGVILRWVRDELCQQEVGEADSCGRDPYEIMTEAAKDVPAGSNGLIFHPYLAGERAPLWDSKAAGSFCGLTLSHERKHMIRAAMEGVVYNLYSVYLALREQMTEVHSIKASGGFARSTLWKQLMADVFGEVLHVPESYESSAFGACILGLYALDEMENLDEASRFIGEDEVYSPDEENYMKYQDIMSAYIEIGRSLGEFYGRMQELRE</sequence>
<accession>A0A9D1QII3</accession>
<protein>
    <submittedName>
        <fullName evidence="7">Gluconokinase</fullName>
        <ecNumber evidence="7">2.7.1.12</ecNumber>
    </submittedName>
</protein>
<dbReference type="NCBIfam" id="TIGR01314">
    <property type="entry name" value="gntK_FGGY"/>
    <property type="match status" value="1"/>
</dbReference>
<dbReference type="PROSITE" id="PS00445">
    <property type="entry name" value="FGGY_KINASES_2"/>
    <property type="match status" value="1"/>
</dbReference>
<evidence type="ECO:0000259" key="5">
    <source>
        <dbReference type="Pfam" id="PF00370"/>
    </source>
</evidence>
<evidence type="ECO:0000256" key="4">
    <source>
        <dbReference type="RuleBase" id="RU003733"/>
    </source>
</evidence>
<evidence type="ECO:0000259" key="6">
    <source>
        <dbReference type="Pfam" id="PF02782"/>
    </source>
</evidence>
<dbReference type="Pfam" id="PF00370">
    <property type="entry name" value="FGGY_N"/>
    <property type="match status" value="1"/>
</dbReference>
<reference evidence="7" key="1">
    <citation type="journal article" date="2021" name="PeerJ">
        <title>Extensive microbial diversity within the chicken gut microbiome revealed by metagenomics and culture.</title>
        <authorList>
            <person name="Gilroy R."/>
            <person name="Ravi A."/>
            <person name="Getino M."/>
            <person name="Pursley I."/>
            <person name="Horton D.L."/>
            <person name="Alikhan N.F."/>
            <person name="Baker D."/>
            <person name="Gharbi K."/>
            <person name="Hall N."/>
            <person name="Watson M."/>
            <person name="Adriaenssens E.M."/>
            <person name="Foster-Nyarko E."/>
            <person name="Jarju S."/>
            <person name="Secka A."/>
            <person name="Antonio M."/>
            <person name="Oren A."/>
            <person name="Chaudhuri R.R."/>
            <person name="La Ragione R."/>
            <person name="Hildebrand F."/>
            <person name="Pallen M.J."/>
        </authorList>
    </citation>
    <scope>NUCLEOTIDE SEQUENCE</scope>
    <source>
        <strain evidence="7">ChiHjej13B12-752</strain>
    </source>
</reference>
<organism evidence="7 8">
    <name type="scientific">Candidatus Salinicoccus stercoripullorum</name>
    <dbReference type="NCBI Taxonomy" id="2838756"/>
    <lineage>
        <taxon>Bacteria</taxon>
        <taxon>Bacillati</taxon>
        <taxon>Bacillota</taxon>
        <taxon>Bacilli</taxon>
        <taxon>Bacillales</taxon>
        <taxon>Staphylococcaceae</taxon>
        <taxon>Salinicoccus</taxon>
    </lineage>
</organism>
<dbReference type="InterPro" id="IPR006002">
    <property type="entry name" value="Gluconate_kinase"/>
</dbReference>
<dbReference type="PIRSF" id="PIRSF000538">
    <property type="entry name" value="GlpK"/>
    <property type="match status" value="1"/>
</dbReference>
<dbReference type="Pfam" id="PF02782">
    <property type="entry name" value="FGGY_C"/>
    <property type="match status" value="1"/>
</dbReference>
<dbReference type="EMBL" id="DXHR01000027">
    <property type="protein sequence ID" value="HIW13134.1"/>
    <property type="molecule type" value="Genomic_DNA"/>
</dbReference>
<dbReference type="Proteomes" id="UP000823989">
    <property type="component" value="Unassembled WGS sequence"/>
</dbReference>
<dbReference type="GO" id="GO:0046316">
    <property type="term" value="F:gluconokinase activity"/>
    <property type="evidence" value="ECO:0007669"/>
    <property type="project" value="UniProtKB-EC"/>
</dbReference>
<keyword evidence="2 4" id="KW-0808">Transferase</keyword>